<protein>
    <submittedName>
        <fullName evidence="2">DUF1918 domain-containing protein</fullName>
    </submittedName>
</protein>
<evidence type="ECO:0000313" key="2">
    <source>
        <dbReference type="EMBL" id="MFH8248845.1"/>
    </source>
</evidence>
<proteinExistence type="predicted"/>
<name>A0ABW7Q1Z0_9MICO</name>
<feature type="domain" description="DUF1918" evidence="1">
    <location>
        <begin position="1"/>
        <end position="57"/>
    </location>
</feature>
<keyword evidence="3" id="KW-1185">Reference proteome</keyword>
<dbReference type="Gene3D" id="2.30.30.440">
    <property type="entry name" value="Domain of unknown function DUF1918"/>
    <property type="match status" value="1"/>
</dbReference>
<dbReference type="SUPFAM" id="SSF50118">
    <property type="entry name" value="Cell growth inhibitor/plasmid maintenance toxic component"/>
    <property type="match status" value="1"/>
</dbReference>
<dbReference type="RefSeq" id="WP_396638805.1">
    <property type="nucleotide sequence ID" value="NZ_JBIQWL010000001.1"/>
</dbReference>
<sequence>MQATVGDRVLIHGRAVGMAERTGEVVELRGHADDPLLVVRFDDGHEAIISPGTDCEILHVS</sequence>
<organism evidence="2 3">
    <name type="scientific">Microbacterium alkaliflavum</name>
    <dbReference type="NCBI Taxonomy" id="3248839"/>
    <lineage>
        <taxon>Bacteria</taxon>
        <taxon>Bacillati</taxon>
        <taxon>Actinomycetota</taxon>
        <taxon>Actinomycetes</taxon>
        <taxon>Micrococcales</taxon>
        <taxon>Microbacteriaceae</taxon>
        <taxon>Microbacterium</taxon>
    </lineage>
</organism>
<gene>
    <name evidence="2" type="ORF">ACH3VR_00575</name>
</gene>
<evidence type="ECO:0000313" key="3">
    <source>
        <dbReference type="Proteomes" id="UP001610861"/>
    </source>
</evidence>
<comment type="caution">
    <text evidence="2">The sequence shown here is derived from an EMBL/GenBank/DDBJ whole genome shotgun (WGS) entry which is preliminary data.</text>
</comment>
<dbReference type="EMBL" id="JBIQWL010000001">
    <property type="protein sequence ID" value="MFH8248845.1"/>
    <property type="molecule type" value="Genomic_DNA"/>
</dbReference>
<dbReference type="InterPro" id="IPR015035">
    <property type="entry name" value="DUF1918"/>
</dbReference>
<reference evidence="2 3" key="1">
    <citation type="submission" date="2024-09" db="EMBL/GenBank/DDBJ databases">
        <authorList>
            <person name="Pan X."/>
        </authorList>
    </citation>
    <scope>NUCLEOTIDE SEQUENCE [LARGE SCALE GENOMIC DNA]</scope>
    <source>
        <strain evidence="2 3">B2969</strain>
    </source>
</reference>
<dbReference type="Proteomes" id="UP001610861">
    <property type="component" value="Unassembled WGS sequence"/>
</dbReference>
<dbReference type="Pfam" id="PF08940">
    <property type="entry name" value="DUF1918"/>
    <property type="match status" value="1"/>
</dbReference>
<evidence type="ECO:0000259" key="1">
    <source>
        <dbReference type="Pfam" id="PF08940"/>
    </source>
</evidence>
<accession>A0ABW7Q1Z0</accession>